<dbReference type="EMBL" id="CAFAAV010000010">
    <property type="protein sequence ID" value="CAB4803250.1"/>
    <property type="molecule type" value="Genomic_DNA"/>
</dbReference>
<evidence type="ECO:0000313" key="4">
    <source>
        <dbReference type="EMBL" id="CAB4850303.1"/>
    </source>
</evidence>
<gene>
    <name evidence="2" type="ORF">UFOPK2656_01514</name>
    <name evidence="3" type="ORF">UFOPK3099_00244</name>
    <name evidence="4" type="ORF">UFOPK3267_01143</name>
    <name evidence="5" type="ORF">UFOPK3651_01164</name>
    <name evidence="6" type="ORF">UFOPK3931_00223</name>
    <name evidence="1" type="ORF">UFOPK4189_01135</name>
</gene>
<dbReference type="AlphaFoldDB" id="A0A6J6A2L6"/>
<dbReference type="EMBL" id="CAFBOL010000003">
    <property type="protein sequence ID" value="CAB4972197.1"/>
    <property type="molecule type" value="Genomic_DNA"/>
</dbReference>
<proteinExistence type="predicted"/>
<evidence type="ECO:0000313" key="6">
    <source>
        <dbReference type="EMBL" id="CAB4972197.1"/>
    </source>
</evidence>
<sequence length="433" mass="49424">MEATHVAHLLRRTEYVVRPERLAALSQPSVTRENAVDDILAVTVPVALPAFLDHDIDGQGYDQWVYAVQWWIDRMVDAPRPMLEKMTWFWHGHFCSSWDKVNSAKAMLAQNKLFRDSAFGNFRTLTQTMAVQPAMLFYLDNVDNVKRSPNQNFARELMELFTLGVGNYTEDDVTAAARAWTGHGIDWDTLEYRFWPSQHDIGTKTFMGVTRNWNGPDIINYLLQENTTKKLVACRFLTKKLWEFFAHQQPAQTIIDELAQVLFDSDLAILPWVKAMLMRDEFYSVAAQQGMVRSPVDFVVAVQYHTGLRAADLDPQWYVENMGQVPFDPPNVAGWKTNGYWVNTSLFGARADFARGVTWHLRHDDANSIGDGHTPAETVDIAAAMFGLNLSDATRTALVHFVDVQRANEPWVGWWEATNLLTMTMMTPEFHVA</sequence>
<reference evidence="1" key="1">
    <citation type="submission" date="2020-05" db="EMBL/GenBank/DDBJ databases">
        <authorList>
            <person name="Chiriac C."/>
            <person name="Salcher M."/>
            <person name="Ghai R."/>
            <person name="Kavagutti S V."/>
        </authorList>
    </citation>
    <scope>NUCLEOTIDE SEQUENCE</scope>
</reference>
<organism evidence="1">
    <name type="scientific">freshwater metagenome</name>
    <dbReference type="NCBI Taxonomy" id="449393"/>
    <lineage>
        <taxon>unclassified sequences</taxon>
        <taxon>metagenomes</taxon>
        <taxon>ecological metagenomes</taxon>
    </lineage>
</organism>
<evidence type="ECO:0000313" key="5">
    <source>
        <dbReference type="EMBL" id="CAB4925925.1"/>
    </source>
</evidence>
<name>A0A6J6A2L6_9ZZZZ</name>
<dbReference type="InterPro" id="IPR014917">
    <property type="entry name" value="DUF1800"/>
</dbReference>
<evidence type="ECO:0000313" key="2">
    <source>
        <dbReference type="EMBL" id="CAB4723019.1"/>
    </source>
</evidence>
<dbReference type="EMBL" id="CAESGF010000005">
    <property type="protein sequence ID" value="CAB4363355.1"/>
    <property type="molecule type" value="Genomic_DNA"/>
</dbReference>
<accession>A0A6J6A2L6</accession>
<dbReference type="EMBL" id="CAFBMT010000005">
    <property type="protein sequence ID" value="CAB4925925.1"/>
    <property type="molecule type" value="Genomic_DNA"/>
</dbReference>
<dbReference type="EMBL" id="CAFBIY010000051">
    <property type="protein sequence ID" value="CAB4850303.1"/>
    <property type="molecule type" value="Genomic_DNA"/>
</dbReference>
<evidence type="ECO:0000313" key="1">
    <source>
        <dbReference type="EMBL" id="CAB4363355.1"/>
    </source>
</evidence>
<dbReference type="EMBL" id="CAEZYF010000008">
    <property type="protein sequence ID" value="CAB4723019.1"/>
    <property type="molecule type" value="Genomic_DNA"/>
</dbReference>
<evidence type="ECO:0000313" key="3">
    <source>
        <dbReference type="EMBL" id="CAB4803250.1"/>
    </source>
</evidence>
<dbReference type="Pfam" id="PF08811">
    <property type="entry name" value="DUF1800"/>
    <property type="match status" value="1"/>
</dbReference>
<protein>
    <submittedName>
        <fullName evidence="1">Unannotated protein</fullName>
    </submittedName>
</protein>